<keyword evidence="3" id="KW-1185">Reference proteome</keyword>
<accession>A0A0D3ISZ1</accession>
<reference evidence="2" key="2">
    <citation type="submission" date="2024-10" db="UniProtKB">
        <authorList>
            <consortium name="EnsemblProtists"/>
        </authorList>
    </citation>
    <scope>IDENTIFICATION</scope>
</reference>
<evidence type="ECO:0000313" key="2">
    <source>
        <dbReference type="EnsemblProtists" id="EOD14376"/>
    </source>
</evidence>
<dbReference type="KEGG" id="ehx:EMIHUDRAFT_103449"/>
<reference evidence="3" key="1">
    <citation type="journal article" date="2013" name="Nature">
        <title>Pan genome of the phytoplankton Emiliania underpins its global distribution.</title>
        <authorList>
            <person name="Read B.A."/>
            <person name="Kegel J."/>
            <person name="Klute M.J."/>
            <person name="Kuo A."/>
            <person name="Lefebvre S.C."/>
            <person name="Maumus F."/>
            <person name="Mayer C."/>
            <person name="Miller J."/>
            <person name="Monier A."/>
            <person name="Salamov A."/>
            <person name="Young J."/>
            <person name="Aguilar M."/>
            <person name="Claverie J.M."/>
            <person name="Frickenhaus S."/>
            <person name="Gonzalez K."/>
            <person name="Herman E.K."/>
            <person name="Lin Y.C."/>
            <person name="Napier J."/>
            <person name="Ogata H."/>
            <person name="Sarno A.F."/>
            <person name="Shmutz J."/>
            <person name="Schroeder D."/>
            <person name="de Vargas C."/>
            <person name="Verret F."/>
            <person name="von Dassow P."/>
            <person name="Valentin K."/>
            <person name="Van de Peer Y."/>
            <person name="Wheeler G."/>
            <person name="Dacks J.B."/>
            <person name="Delwiche C.F."/>
            <person name="Dyhrman S.T."/>
            <person name="Glockner G."/>
            <person name="John U."/>
            <person name="Richards T."/>
            <person name="Worden A.Z."/>
            <person name="Zhang X."/>
            <person name="Grigoriev I.V."/>
            <person name="Allen A.E."/>
            <person name="Bidle K."/>
            <person name="Borodovsky M."/>
            <person name="Bowler C."/>
            <person name="Brownlee C."/>
            <person name="Cock J.M."/>
            <person name="Elias M."/>
            <person name="Gladyshev V.N."/>
            <person name="Groth M."/>
            <person name="Guda C."/>
            <person name="Hadaegh A."/>
            <person name="Iglesias-Rodriguez M.D."/>
            <person name="Jenkins J."/>
            <person name="Jones B.M."/>
            <person name="Lawson T."/>
            <person name="Leese F."/>
            <person name="Lindquist E."/>
            <person name="Lobanov A."/>
            <person name="Lomsadze A."/>
            <person name="Malik S.B."/>
            <person name="Marsh M.E."/>
            <person name="Mackinder L."/>
            <person name="Mock T."/>
            <person name="Mueller-Roeber B."/>
            <person name="Pagarete A."/>
            <person name="Parker M."/>
            <person name="Probert I."/>
            <person name="Quesneville H."/>
            <person name="Raines C."/>
            <person name="Rensing S.A."/>
            <person name="Riano-Pachon D.M."/>
            <person name="Richier S."/>
            <person name="Rokitta S."/>
            <person name="Shiraiwa Y."/>
            <person name="Soanes D.M."/>
            <person name="van der Giezen M."/>
            <person name="Wahlund T.M."/>
            <person name="Williams B."/>
            <person name="Wilson W."/>
            <person name="Wolfe G."/>
            <person name="Wurch L.L."/>
        </authorList>
    </citation>
    <scope>NUCLEOTIDE SEQUENCE</scope>
</reference>
<organism evidence="2 3">
    <name type="scientific">Emiliania huxleyi (strain CCMP1516)</name>
    <dbReference type="NCBI Taxonomy" id="280463"/>
    <lineage>
        <taxon>Eukaryota</taxon>
        <taxon>Haptista</taxon>
        <taxon>Haptophyta</taxon>
        <taxon>Prymnesiophyceae</taxon>
        <taxon>Isochrysidales</taxon>
        <taxon>Noelaerhabdaceae</taxon>
        <taxon>Emiliania</taxon>
    </lineage>
</organism>
<feature type="region of interest" description="Disordered" evidence="1">
    <location>
        <begin position="43"/>
        <end position="172"/>
    </location>
</feature>
<dbReference type="Gene3D" id="2.30.30.140">
    <property type="match status" value="1"/>
</dbReference>
<dbReference type="RefSeq" id="XP_005766805.1">
    <property type="nucleotide sequence ID" value="XM_005766748.1"/>
</dbReference>
<dbReference type="EnsemblProtists" id="EOD14376">
    <property type="protein sequence ID" value="EOD14376"/>
    <property type="gene ID" value="EMIHUDRAFT_103449"/>
</dbReference>
<name>A0A0D3ISZ1_EMIH1</name>
<proteinExistence type="predicted"/>
<dbReference type="AlphaFoldDB" id="A0A0D3ISZ1"/>
<dbReference type="HOGENOM" id="CLU_1100206_0_0_1"/>
<evidence type="ECO:0000313" key="3">
    <source>
        <dbReference type="Proteomes" id="UP000013827"/>
    </source>
</evidence>
<dbReference type="Proteomes" id="UP000013827">
    <property type="component" value="Unassembled WGS sequence"/>
</dbReference>
<evidence type="ECO:0000256" key="1">
    <source>
        <dbReference type="SAM" id="MobiDB-lite"/>
    </source>
</evidence>
<feature type="compositionally biased region" description="Pro residues" evidence="1">
    <location>
        <begin position="132"/>
        <end position="152"/>
    </location>
</feature>
<dbReference type="GeneID" id="17260486"/>
<protein>
    <recommendedName>
        <fullName evidence="4">Tudor domain-containing protein</fullName>
    </recommendedName>
</protein>
<feature type="compositionally biased region" description="Basic and acidic residues" evidence="1">
    <location>
        <begin position="55"/>
        <end position="65"/>
    </location>
</feature>
<feature type="compositionally biased region" description="Low complexity" evidence="1">
    <location>
        <begin position="153"/>
        <end position="166"/>
    </location>
</feature>
<dbReference type="CDD" id="cd04508">
    <property type="entry name" value="Tudor_SF"/>
    <property type="match status" value="1"/>
</dbReference>
<dbReference type="PaxDb" id="2903-EOD14376"/>
<evidence type="ECO:0008006" key="4">
    <source>
        <dbReference type="Google" id="ProtNLM"/>
    </source>
</evidence>
<feature type="compositionally biased region" description="Acidic residues" evidence="1">
    <location>
        <begin position="45"/>
        <end position="54"/>
    </location>
</feature>
<feature type="compositionally biased region" description="Polar residues" evidence="1">
    <location>
        <begin position="95"/>
        <end position="104"/>
    </location>
</feature>
<sequence length="253" mass="26595">MPTPELHVGSKVRARFGATEHGAVGTKFFPGTVTKLYGDGRVDIMYDDGDEEEGVDPKWIKDHQTPKGGAGARAESTGGKSKSPAEEAPKKRQRTGTSSASDASSPEGADADAARPSAVKAEPPKQVSAPRAAPPSPPPPAREPPAAVPPAALPLQAAPAAGRRAPPTLPVCEPGDQPGWYRITKHCVIASGQLDAPEPGAKFRAELPECRHKVTLTWPRQTPAPSVFKFKLAECSRCKSGRRGHPPAHLGEL</sequence>